<dbReference type="Gene3D" id="3.30.740.10">
    <property type="entry name" value="Protein Inhibitor Of Neuronal Nitric Oxide Synthase"/>
    <property type="match status" value="1"/>
</dbReference>
<comment type="subcellular location">
    <subcellularLocation>
        <location evidence="1">Cytoplasm</location>
        <location evidence="1">Cytoskeleton</location>
    </subcellularLocation>
</comment>
<dbReference type="GO" id="GO:0045505">
    <property type="term" value="F:dynein intermediate chain binding"/>
    <property type="evidence" value="ECO:0007669"/>
    <property type="project" value="TreeGrafter"/>
</dbReference>
<dbReference type="GO" id="GO:0005868">
    <property type="term" value="C:cytoplasmic dynein complex"/>
    <property type="evidence" value="ECO:0007669"/>
    <property type="project" value="TreeGrafter"/>
</dbReference>
<dbReference type="SUPFAM" id="SSF54648">
    <property type="entry name" value="DLC"/>
    <property type="match status" value="1"/>
</dbReference>
<dbReference type="InterPro" id="IPR001372">
    <property type="entry name" value="Dynein_light_chain_typ-1/2"/>
</dbReference>
<accession>A0A7S2RLM3</accession>
<keyword evidence="1" id="KW-0505">Motor protein</keyword>
<dbReference type="AlphaFoldDB" id="A0A7S2RLM3"/>
<sequence>MADGDPGAALVRKETIHQMDIPEEMCRKAIGKANEAMDQHTIEKDIATAIKTSFDKDYGGTWHCVAGRSFGCSVTHETKYLVFFQLDQTYVLLFCSDEPATGAETADANPGK</sequence>
<keyword evidence="1" id="KW-0206">Cytoskeleton</keyword>
<dbReference type="InterPro" id="IPR037177">
    <property type="entry name" value="DLC_sf"/>
</dbReference>
<gene>
    <name evidence="2" type="ORF">RMAR1173_LOCUS5774</name>
</gene>
<dbReference type="FunFam" id="3.30.740.10:FF:000006">
    <property type="entry name" value="Dynein light chain"/>
    <property type="match status" value="1"/>
</dbReference>
<protein>
    <recommendedName>
        <fullName evidence="1">Dynein light chain</fullName>
    </recommendedName>
</protein>
<dbReference type="Pfam" id="PF01221">
    <property type="entry name" value="Dynein_light"/>
    <property type="match status" value="1"/>
</dbReference>
<evidence type="ECO:0000313" key="2">
    <source>
        <dbReference type="EMBL" id="CAD9674522.1"/>
    </source>
</evidence>
<dbReference type="GO" id="GO:0007017">
    <property type="term" value="P:microtubule-based process"/>
    <property type="evidence" value="ECO:0007669"/>
    <property type="project" value="InterPro"/>
</dbReference>
<dbReference type="GO" id="GO:0005874">
    <property type="term" value="C:microtubule"/>
    <property type="evidence" value="ECO:0007669"/>
    <property type="project" value="UniProtKB-KW"/>
</dbReference>
<proteinExistence type="inferred from homology"/>
<evidence type="ECO:0000256" key="1">
    <source>
        <dbReference type="RuleBase" id="RU365010"/>
    </source>
</evidence>
<dbReference type="EMBL" id="HBHJ01008885">
    <property type="protein sequence ID" value="CAD9674522.1"/>
    <property type="molecule type" value="Transcribed_RNA"/>
</dbReference>
<dbReference type="PANTHER" id="PTHR11886">
    <property type="entry name" value="DYNEIN LIGHT CHAIN"/>
    <property type="match status" value="1"/>
</dbReference>
<comment type="similarity">
    <text evidence="1">Belongs to the dynein light chain family.</text>
</comment>
<keyword evidence="1" id="KW-0963">Cytoplasm</keyword>
<dbReference type="SMART" id="SM01375">
    <property type="entry name" value="Dynein_light"/>
    <property type="match status" value="1"/>
</dbReference>
<keyword evidence="1" id="KW-0243">Dynein</keyword>
<name>A0A7S2RLM3_9STRA</name>
<organism evidence="2">
    <name type="scientific">Rhizochromulina marina</name>
    <dbReference type="NCBI Taxonomy" id="1034831"/>
    <lineage>
        <taxon>Eukaryota</taxon>
        <taxon>Sar</taxon>
        <taxon>Stramenopiles</taxon>
        <taxon>Ochrophyta</taxon>
        <taxon>Dictyochophyceae</taxon>
        <taxon>Rhizochromulinales</taxon>
        <taxon>Rhizochromulina</taxon>
    </lineage>
</organism>
<keyword evidence="1" id="KW-0493">Microtubule</keyword>
<reference evidence="2" key="1">
    <citation type="submission" date="2021-01" db="EMBL/GenBank/DDBJ databases">
        <authorList>
            <person name="Corre E."/>
            <person name="Pelletier E."/>
            <person name="Niang G."/>
            <person name="Scheremetjew M."/>
            <person name="Finn R."/>
            <person name="Kale V."/>
            <person name="Holt S."/>
            <person name="Cochrane G."/>
            <person name="Meng A."/>
            <person name="Brown T."/>
            <person name="Cohen L."/>
        </authorList>
    </citation>
    <scope>NUCLEOTIDE SEQUENCE</scope>
    <source>
        <strain evidence="2">CCMP1243</strain>
    </source>
</reference>
<dbReference type="PANTHER" id="PTHR11886:SF35">
    <property type="entry name" value="DYNEIN LIGHT CHAIN"/>
    <property type="match status" value="1"/>
</dbReference>